<dbReference type="Pfam" id="PF07021">
    <property type="entry name" value="MetW"/>
    <property type="match status" value="1"/>
</dbReference>
<dbReference type="AlphaFoldDB" id="A0A7W2TXE3"/>
<proteinExistence type="predicted"/>
<dbReference type="SUPFAM" id="SSF53335">
    <property type="entry name" value="S-adenosyl-L-methionine-dependent methyltransferases"/>
    <property type="match status" value="1"/>
</dbReference>
<dbReference type="InterPro" id="IPR029063">
    <property type="entry name" value="SAM-dependent_MTases_sf"/>
</dbReference>
<dbReference type="Gene3D" id="3.40.50.150">
    <property type="entry name" value="Vaccinia Virus protein VP39"/>
    <property type="match status" value="1"/>
</dbReference>
<dbReference type="Proteomes" id="UP000539350">
    <property type="component" value="Unassembled WGS sequence"/>
</dbReference>
<reference evidence="1 2" key="1">
    <citation type="submission" date="2020-07" db="EMBL/GenBank/DDBJ databases">
        <title>Halieaceae bacterium, F7430, whole genome shotgun sequencing project.</title>
        <authorList>
            <person name="Jiang S."/>
            <person name="Liu Z.W."/>
            <person name="Du Z.J."/>
        </authorList>
    </citation>
    <scope>NUCLEOTIDE SEQUENCE [LARGE SCALE GENOMIC DNA]</scope>
    <source>
        <strain evidence="1 2">F7430</strain>
    </source>
</reference>
<evidence type="ECO:0000313" key="1">
    <source>
        <dbReference type="EMBL" id="MBA6413564.1"/>
    </source>
</evidence>
<keyword evidence="2" id="KW-1185">Reference proteome</keyword>
<protein>
    <submittedName>
        <fullName evidence="1">Methionine biosynthesis protein MetW</fullName>
    </submittedName>
</protein>
<name>A0A7W2TXE3_9GAMM</name>
<dbReference type="EMBL" id="JACFXU010000014">
    <property type="protein sequence ID" value="MBA6413564.1"/>
    <property type="molecule type" value="Genomic_DNA"/>
</dbReference>
<dbReference type="CDD" id="cd02440">
    <property type="entry name" value="AdoMet_MTases"/>
    <property type="match status" value="1"/>
</dbReference>
<sequence length="196" mass="22537">MRLDLTHIQRWIAPGSKVLDLGCGNGVFLRQLQDTRNVRGMGLEIDPANISAAIGRGLNIVEQNMDLGLDNFPDQSFDTVVMAHALQVVHYPDRVLDEMLRIGREGVVTFPNFGHWRCRIYLAFRGRMPVSKFMPHSWYDTPNIHFCTVTDFEALCRDKGIRILDREMVGNTQRRPLLARLWPNLFALTAVYRITR</sequence>
<dbReference type="NCBIfam" id="TIGR02081">
    <property type="entry name" value="metW"/>
    <property type="match status" value="1"/>
</dbReference>
<gene>
    <name evidence="1" type="primary">metW</name>
    <name evidence="1" type="ORF">H2508_10630</name>
</gene>
<accession>A0A7W2TXE3</accession>
<dbReference type="InterPro" id="IPR010743">
    <property type="entry name" value="Methionine_synth_MetW"/>
</dbReference>
<evidence type="ECO:0000313" key="2">
    <source>
        <dbReference type="Proteomes" id="UP000539350"/>
    </source>
</evidence>
<organism evidence="1 2">
    <name type="scientific">Sediminihaliea albiluteola</name>
    <dbReference type="NCBI Taxonomy" id="2758564"/>
    <lineage>
        <taxon>Bacteria</taxon>
        <taxon>Pseudomonadati</taxon>
        <taxon>Pseudomonadota</taxon>
        <taxon>Gammaproteobacteria</taxon>
        <taxon>Cellvibrionales</taxon>
        <taxon>Halieaceae</taxon>
        <taxon>Sediminihaliea</taxon>
    </lineage>
</organism>
<dbReference type="RefSeq" id="WP_182173012.1">
    <property type="nucleotide sequence ID" value="NZ_JACFXU010000014.1"/>
</dbReference>
<comment type="caution">
    <text evidence="1">The sequence shown here is derived from an EMBL/GenBank/DDBJ whole genome shotgun (WGS) entry which is preliminary data.</text>
</comment>